<evidence type="ECO:0000313" key="3">
    <source>
        <dbReference type="Proteomes" id="UP001499851"/>
    </source>
</evidence>
<feature type="region of interest" description="Disordered" evidence="1">
    <location>
        <begin position="199"/>
        <end position="231"/>
    </location>
</feature>
<reference evidence="2 3" key="1">
    <citation type="journal article" date="2019" name="Int. J. Syst. Evol. Microbiol.">
        <title>The Global Catalogue of Microorganisms (GCM) 10K type strain sequencing project: providing services to taxonomists for standard genome sequencing and annotation.</title>
        <authorList>
            <consortium name="The Broad Institute Genomics Platform"/>
            <consortium name="The Broad Institute Genome Sequencing Center for Infectious Disease"/>
            <person name="Wu L."/>
            <person name="Ma J."/>
        </authorList>
    </citation>
    <scope>NUCLEOTIDE SEQUENCE [LARGE SCALE GENOMIC DNA]</scope>
    <source>
        <strain evidence="2 3">JCM 16001</strain>
    </source>
</reference>
<organism evidence="2 3">
    <name type="scientific">Glycomyces endophyticus</name>
    <dbReference type="NCBI Taxonomy" id="480996"/>
    <lineage>
        <taxon>Bacteria</taxon>
        <taxon>Bacillati</taxon>
        <taxon>Actinomycetota</taxon>
        <taxon>Actinomycetes</taxon>
        <taxon>Glycomycetales</taxon>
        <taxon>Glycomycetaceae</taxon>
        <taxon>Glycomyces</taxon>
    </lineage>
</organism>
<evidence type="ECO:0008006" key="4">
    <source>
        <dbReference type="Google" id="ProtNLM"/>
    </source>
</evidence>
<gene>
    <name evidence="2" type="ORF">GCM10009830_18580</name>
</gene>
<evidence type="ECO:0000256" key="1">
    <source>
        <dbReference type="SAM" id="MobiDB-lite"/>
    </source>
</evidence>
<evidence type="ECO:0000313" key="2">
    <source>
        <dbReference type="EMBL" id="GAA1672688.1"/>
    </source>
</evidence>
<accession>A0ABN2GKP6</accession>
<proteinExistence type="predicted"/>
<dbReference type="InterPro" id="IPR011990">
    <property type="entry name" value="TPR-like_helical_dom_sf"/>
</dbReference>
<dbReference type="Proteomes" id="UP001499851">
    <property type="component" value="Unassembled WGS sequence"/>
</dbReference>
<name>A0ABN2GKP6_9ACTN</name>
<protein>
    <recommendedName>
        <fullName evidence="4">Tetratricopeptide repeat protein</fullName>
    </recommendedName>
</protein>
<dbReference type="SUPFAM" id="SSF48452">
    <property type="entry name" value="TPR-like"/>
    <property type="match status" value="1"/>
</dbReference>
<dbReference type="Gene3D" id="1.25.40.10">
    <property type="entry name" value="Tetratricopeptide repeat domain"/>
    <property type="match status" value="1"/>
</dbReference>
<sequence>MSRKRASPILRAVARAEPRMIRRMLEERVLALLLDDDTDDNSEVLRFIDAVIERYGPDSVGPEILAYAYGFSGRSEEAFGLIEAFRQEHPSDGCGLIVHAGLLRREERFKECAAVLREAVGYHPEQTTFHVMLAWWGADGISDKAMRFHYERALELDPDGYGPHIAGVFVWKRLGDLEKADQHREFLRLNHSEAYERLIAEEASEAEEAEQAANAERSETDSGESGPARDQ</sequence>
<keyword evidence="3" id="KW-1185">Reference proteome</keyword>
<comment type="caution">
    <text evidence="2">The sequence shown here is derived from an EMBL/GenBank/DDBJ whole genome shotgun (WGS) entry which is preliminary data.</text>
</comment>
<dbReference type="EMBL" id="BAAAQF010000005">
    <property type="protein sequence ID" value="GAA1672688.1"/>
    <property type="molecule type" value="Genomic_DNA"/>
</dbReference>